<dbReference type="GO" id="GO:0005681">
    <property type="term" value="C:spliceosomal complex"/>
    <property type="evidence" value="ECO:0007669"/>
    <property type="project" value="UniProtKB-UniRule"/>
</dbReference>
<evidence type="ECO:0000256" key="5">
    <source>
        <dbReference type="ARBA" id="ARBA00022884"/>
    </source>
</evidence>
<dbReference type="InterPro" id="IPR001163">
    <property type="entry name" value="Sm_dom_euk/arc"/>
</dbReference>
<dbReference type="Pfam" id="PF01423">
    <property type="entry name" value="LSM"/>
    <property type="match status" value="1"/>
</dbReference>
<evidence type="ECO:0000259" key="11">
    <source>
        <dbReference type="PROSITE" id="PS52002"/>
    </source>
</evidence>
<dbReference type="InterPro" id="IPR010920">
    <property type="entry name" value="LSM_dom_sf"/>
</dbReference>
<dbReference type="SMART" id="SM00651">
    <property type="entry name" value="Sm"/>
    <property type="match status" value="1"/>
</dbReference>
<keyword evidence="4 9" id="KW-0747">Spliceosome</keyword>
<organism evidence="12 13">
    <name type="scientific">Apodospora peruviana</name>
    <dbReference type="NCBI Taxonomy" id="516989"/>
    <lineage>
        <taxon>Eukaryota</taxon>
        <taxon>Fungi</taxon>
        <taxon>Dikarya</taxon>
        <taxon>Ascomycota</taxon>
        <taxon>Pezizomycotina</taxon>
        <taxon>Sordariomycetes</taxon>
        <taxon>Sordariomycetidae</taxon>
        <taxon>Sordariales</taxon>
        <taxon>Lasiosphaeriaceae</taxon>
        <taxon>Apodospora</taxon>
    </lineage>
</organism>
<reference evidence="12" key="2">
    <citation type="submission" date="2023-06" db="EMBL/GenBank/DDBJ databases">
        <authorList>
            <consortium name="Lawrence Berkeley National Laboratory"/>
            <person name="Haridas S."/>
            <person name="Hensen N."/>
            <person name="Bonometti L."/>
            <person name="Westerberg I."/>
            <person name="Brannstrom I.O."/>
            <person name="Guillou S."/>
            <person name="Cros-Aarteil S."/>
            <person name="Calhoun S."/>
            <person name="Kuo A."/>
            <person name="Mondo S."/>
            <person name="Pangilinan J."/>
            <person name="Riley R."/>
            <person name="Labutti K."/>
            <person name="Andreopoulos B."/>
            <person name="Lipzen A."/>
            <person name="Chen C."/>
            <person name="Yanf M."/>
            <person name="Daum C."/>
            <person name="Ng V."/>
            <person name="Clum A."/>
            <person name="Steindorff A."/>
            <person name="Ohm R."/>
            <person name="Martin F."/>
            <person name="Silar P."/>
            <person name="Natvig D."/>
            <person name="Lalanne C."/>
            <person name="Gautier V."/>
            <person name="Ament-Velasquez S.L."/>
            <person name="Kruys A."/>
            <person name="Hutchinson M.I."/>
            <person name="Powell A.J."/>
            <person name="Barry K."/>
            <person name="Miller A.N."/>
            <person name="Grigoriev I.V."/>
            <person name="Debuchy R."/>
            <person name="Gladieux P."/>
            <person name="Thoren M.H."/>
            <person name="Johannesson H."/>
        </authorList>
    </citation>
    <scope>NUCLEOTIDE SEQUENCE</scope>
    <source>
        <strain evidence="12">CBS 118394</strain>
    </source>
</reference>
<dbReference type="SUPFAM" id="SSF50182">
    <property type="entry name" value="Sm-like ribonucleoproteins"/>
    <property type="match status" value="1"/>
</dbReference>
<evidence type="ECO:0000256" key="10">
    <source>
        <dbReference type="SAM" id="MobiDB-lite"/>
    </source>
</evidence>
<evidence type="ECO:0000256" key="7">
    <source>
        <dbReference type="ARBA" id="ARBA00023242"/>
    </source>
</evidence>
<dbReference type="Gene3D" id="2.30.30.100">
    <property type="match status" value="1"/>
</dbReference>
<dbReference type="InterPro" id="IPR027141">
    <property type="entry name" value="LSm4/Sm_D1/D3"/>
</dbReference>
<dbReference type="AlphaFoldDB" id="A0AAE0I4I9"/>
<reference evidence="12" key="1">
    <citation type="journal article" date="2023" name="Mol. Phylogenet. Evol.">
        <title>Genome-scale phylogeny and comparative genomics of the fungal order Sordariales.</title>
        <authorList>
            <person name="Hensen N."/>
            <person name="Bonometti L."/>
            <person name="Westerberg I."/>
            <person name="Brannstrom I.O."/>
            <person name="Guillou S."/>
            <person name="Cros-Aarteil S."/>
            <person name="Calhoun S."/>
            <person name="Haridas S."/>
            <person name="Kuo A."/>
            <person name="Mondo S."/>
            <person name="Pangilinan J."/>
            <person name="Riley R."/>
            <person name="LaButti K."/>
            <person name="Andreopoulos B."/>
            <person name="Lipzen A."/>
            <person name="Chen C."/>
            <person name="Yan M."/>
            <person name="Daum C."/>
            <person name="Ng V."/>
            <person name="Clum A."/>
            <person name="Steindorff A."/>
            <person name="Ohm R.A."/>
            <person name="Martin F."/>
            <person name="Silar P."/>
            <person name="Natvig D.O."/>
            <person name="Lalanne C."/>
            <person name="Gautier V."/>
            <person name="Ament-Velasquez S.L."/>
            <person name="Kruys A."/>
            <person name="Hutchinson M.I."/>
            <person name="Powell A.J."/>
            <person name="Barry K."/>
            <person name="Miller A.N."/>
            <person name="Grigoriev I.V."/>
            <person name="Debuchy R."/>
            <person name="Gladieux P."/>
            <person name="Hiltunen Thoren M."/>
            <person name="Johannesson H."/>
        </authorList>
    </citation>
    <scope>NUCLEOTIDE SEQUENCE</scope>
    <source>
        <strain evidence="12">CBS 118394</strain>
    </source>
</reference>
<dbReference type="InterPro" id="IPR034101">
    <property type="entry name" value="Lsm4"/>
</dbReference>
<keyword evidence="6 9" id="KW-0508">mRNA splicing</keyword>
<evidence type="ECO:0000256" key="8">
    <source>
        <dbReference type="ARBA" id="ARBA00023274"/>
    </source>
</evidence>
<protein>
    <recommendedName>
        <fullName evidence="9">LSM complex subunit LSM4</fullName>
    </recommendedName>
</protein>
<feature type="compositionally biased region" description="Gly residues" evidence="10">
    <location>
        <begin position="89"/>
        <end position="98"/>
    </location>
</feature>
<feature type="region of interest" description="Disordered" evidence="10">
    <location>
        <begin position="79"/>
        <end position="130"/>
    </location>
</feature>
<dbReference type="EMBL" id="JAUEDM010000004">
    <property type="protein sequence ID" value="KAK3318473.1"/>
    <property type="molecule type" value="Genomic_DNA"/>
</dbReference>
<comment type="subunit">
    <text evidence="9">LSm subunits form a heteromer with a doughnut shape.</text>
</comment>
<dbReference type="InterPro" id="IPR047575">
    <property type="entry name" value="Sm"/>
</dbReference>
<dbReference type="GO" id="GO:0000956">
    <property type="term" value="P:nuclear-transcribed mRNA catabolic process"/>
    <property type="evidence" value="ECO:0007669"/>
    <property type="project" value="UniProtKB-UniRule"/>
</dbReference>
<dbReference type="FunFam" id="2.30.30.100:FF:000024">
    <property type="entry name" value="U6 snRNA-associated Sm-like protein LSm4"/>
    <property type="match status" value="1"/>
</dbReference>
<comment type="subcellular location">
    <subcellularLocation>
        <location evidence="1 9">Nucleus</location>
    </subcellularLocation>
</comment>
<evidence type="ECO:0000256" key="4">
    <source>
        <dbReference type="ARBA" id="ARBA00022728"/>
    </source>
</evidence>
<sequence>MLPLALLNAAQGHPMLVELKNGETMNGHLVLCDTWMNLTLREVVQTSSDGDKFTRLPEVYVKGNNIKYLRVADDVLDLAKEQQQTQHGGYRGGRGGQSRGDHGGRGSGERGRGGRGQGRGRGGRGGSRGS</sequence>
<feature type="compositionally biased region" description="Gly residues" evidence="10">
    <location>
        <begin position="114"/>
        <end position="130"/>
    </location>
</feature>
<dbReference type="PROSITE" id="PS52002">
    <property type="entry name" value="SM"/>
    <property type="match status" value="1"/>
</dbReference>
<name>A0AAE0I4I9_9PEZI</name>
<evidence type="ECO:0000313" key="12">
    <source>
        <dbReference type="EMBL" id="KAK3318473.1"/>
    </source>
</evidence>
<keyword evidence="7 9" id="KW-0539">Nucleus</keyword>
<comment type="caution">
    <text evidence="12">The sequence shown here is derived from an EMBL/GenBank/DDBJ whole genome shotgun (WGS) entry which is preliminary data.</text>
</comment>
<dbReference type="GO" id="GO:0003723">
    <property type="term" value="F:RNA binding"/>
    <property type="evidence" value="ECO:0007669"/>
    <property type="project" value="UniProtKB-KW"/>
</dbReference>
<dbReference type="GO" id="GO:0000398">
    <property type="term" value="P:mRNA splicing, via spliceosome"/>
    <property type="evidence" value="ECO:0007669"/>
    <property type="project" value="InterPro"/>
</dbReference>
<feature type="domain" description="Sm" evidence="11">
    <location>
        <begin position="2"/>
        <end position="75"/>
    </location>
</feature>
<dbReference type="CDD" id="cd01723">
    <property type="entry name" value="LSm4"/>
    <property type="match status" value="1"/>
</dbReference>
<proteinExistence type="inferred from homology"/>
<accession>A0AAE0I4I9</accession>
<dbReference type="Proteomes" id="UP001283341">
    <property type="component" value="Unassembled WGS sequence"/>
</dbReference>
<keyword evidence="8 9" id="KW-0687">Ribonucleoprotein</keyword>
<dbReference type="GO" id="GO:0097525">
    <property type="term" value="C:spliceosomal snRNP complex"/>
    <property type="evidence" value="ECO:0007669"/>
    <property type="project" value="UniProtKB-ARBA"/>
</dbReference>
<comment type="similarity">
    <text evidence="2 9">Belongs to the snRNP Sm proteins family.</text>
</comment>
<comment type="function">
    <text evidence="9">Binds specifically to the 3'-terminal U-tract of U6 snRNA.</text>
</comment>
<keyword evidence="13" id="KW-1185">Reference proteome</keyword>
<evidence type="ECO:0000313" key="13">
    <source>
        <dbReference type="Proteomes" id="UP001283341"/>
    </source>
</evidence>
<dbReference type="PANTHER" id="PTHR23338">
    <property type="entry name" value="SMALL NUCLEAR RIBONUCLEOPROTEIN SM"/>
    <property type="match status" value="1"/>
</dbReference>
<gene>
    <name evidence="9" type="primary">LSM4</name>
    <name evidence="12" type="ORF">B0H66DRAFT_557375</name>
</gene>
<keyword evidence="5 9" id="KW-0694">RNA-binding</keyword>
<keyword evidence="3 9" id="KW-0507">mRNA processing</keyword>
<feature type="compositionally biased region" description="Basic and acidic residues" evidence="10">
    <location>
        <begin position="99"/>
        <end position="112"/>
    </location>
</feature>
<evidence type="ECO:0000256" key="9">
    <source>
        <dbReference type="RuleBase" id="RU365049"/>
    </source>
</evidence>
<evidence type="ECO:0000256" key="2">
    <source>
        <dbReference type="ARBA" id="ARBA00006850"/>
    </source>
</evidence>
<evidence type="ECO:0000256" key="1">
    <source>
        <dbReference type="ARBA" id="ARBA00004123"/>
    </source>
</evidence>
<evidence type="ECO:0000256" key="3">
    <source>
        <dbReference type="ARBA" id="ARBA00022664"/>
    </source>
</evidence>
<evidence type="ECO:0000256" key="6">
    <source>
        <dbReference type="ARBA" id="ARBA00023187"/>
    </source>
</evidence>